<feature type="transmembrane region" description="Helical" evidence="8">
    <location>
        <begin position="92"/>
        <end position="115"/>
    </location>
</feature>
<dbReference type="InterPro" id="IPR023408">
    <property type="entry name" value="MscS_beta-dom_sf"/>
</dbReference>
<feature type="domain" description="Mechanosensitive ion channel MscS C-terminal" evidence="10">
    <location>
        <begin position="265"/>
        <end position="346"/>
    </location>
</feature>
<evidence type="ECO:0000256" key="8">
    <source>
        <dbReference type="SAM" id="Phobius"/>
    </source>
</evidence>
<keyword evidence="4 8" id="KW-0812">Transmembrane</keyword>
<dbReference type="InterPro" id="IPR011066">
    <property type="entry name" value="MscS_channel_C_sf"/>
</dbReference>
<accession>Q2QAM4</accession>
<feature type="domain" description="Mechanosensitive ion channel MscS" evidence="9">
    <location>
        <begin position="185"/>
        <end position="250"/>
    </location>
</feature>
<organism evidence="11">
    <name type="scientific">uncultured marine group II euryarchaeote HF70_39H11</name>
    <dbReference type="NCBI Taxonomy" id="347541"/>
    <lineage>
        <taxon>Archaea</taxon>
        <taxon>Methanobacteriati</taxon>
        <taxon>Thermoplasmatota</taxon>
        <taxon>Candidatus Poseidoniia</taxon>
        <taxon>Candidatus Poseidoniales</taxon>
        <taxon>environmental samples</taxon>
    </lineage>
</organism>
<dbReference type="PANTHER" id="PTHR30221">
    <property type="entry name" value="SMALL-CONDUCTANCE MECHANOSENSITIVE CHANNEL"/>
    <property type="match status" value="1"/>
</dbReference>
<dbReference type="InterPro" id="IPR045275">
    <property type="entry name" value="MscS_archaea/bacteria_type"/>
</dbReference>
<dbReference type="GO" id="GO:0005886">
    <property type="term" value="C:plasma membrane"/>
    <property type="evidence" value="ECO:0007669"/>
    <property type="project" value="UniProtKB-SubCell"/>
</dbReference>
<dbReference type="Gene3D" id="2.30.30.60">
    <property type="match status" value="1"/>
</dbReference>
<dbReference type="Gene3D" id="3.30.70.100">
    <property type="match status" value="1"/>
</dbReference>
<comment type="subcellular location">
    <subcellularLocation>
        <location evidence="1">Cell membrane</location>
        <topology evidence="1">Multi-pass membrane protein</topology>
    </subcellularLocation>
</comment>
<evidence type="ECO:0000256" key="4">
    <source>
        <dbReference type="ARBA" id="ARBA00022692"/>
    </source>
</evidence>
<dbReference type="EMBL" id="DQ156349">
    <property type="protein sequence ID" value="ABA61422.1"/>
    <property type="molecule type" value="Genomic_DNA"/>
</dbReference>
<evidence type="ECO:0000259" key="10">
    <source>
        <dbReference type="Pfam" id="PF21082"/>
    </source>
</evidence>
<feature type="transmembrane region" description="Helical" evidence="8">
    <location>
        <begin position="19"/>
        <end position="37"/>
    </location>
</feature>
<evidence type="ECO:0000256" key="1">
    <source>
        <dbReference type="ARBA" id="ARBA00004651"/>
    </source>
</evidence>
<sequence length="436" mass="48837">MNIADSIQLGIDTLNGLDWYFQLLICIGLSFLAVYALRRFVLRKIAELVNDTDVGWDNDLYIALESKINIFFIAICVNVSLLWVNPDLLTSIFPLLNSLYILLLTMMLTTTVKIATPPLMALMNSNKKGGVSVTGGNHFVSIIVRIVIWLIGINAILAELSIEITGILASFALFSLIIGLSLQHTIGNILNSFMLAMDSPFDVGDRIEVEGIEGRVVSTGILSTKLLTYAEELIIIPNNTLVSAKIRNMARGGGDGQPRRINLLIDVGAAYGEEPPHVKQVLIDIARDCPYTVDEPAPRVLFVNLGEYSIDFRIYAWIDNYSDEWPAKDWIHQRVFERFAQEGIEIPFPTSIELPEVPTGSTDAAKKRKKARQKAARIQMSKDEKFYREERDALKSLLEDLEEQLKDATLGSRQKDEIRKEISSLSATLQRFDSED</sequence>
<evidence type="ECO:0000259" key="9">
    <source>
        <dbReference type="Pfam" id="PF00924"/>
    </source>
</evidence>
<keyword evidence="6 8" id="KW-0472">Membrane</keyword>
<dbReference type="Pfam" id="PF00924">
    <property type="entry name" value="MS_channel_2nd"/>
    <property type="match status" value="1"/>
</dbReference>
<dbReference type="SUPFAM" id="SSF50182">
    <property type="entry name" value="Sm-like ribonucleoproteins"/>
    <property type="match status" value="1"/>
</dbReference>
<protein>
    <recommendedName>
        <fullName evidence="12">Mechanosensitive ion channel family protein</fullName>
    </recommendedName>
</protein>
<comment type="similarity">
    <text evidence="2">Belongs to the MscS (TC 1.A.23) family.</text>
</comment>
<dbReference type="Pfam" id="PF21082">
    <property type="entry name" value="MS_channel_3rd"/>
    <property type="match status" value="1"/>
</dbReference>
<dbReference type="InterPro" id="IPR006685">
    <property type="entry name" value="MscS_channel_2nd"/>
</dbReference>
<evidence type="ECO:0000313" key="11">
    <source>
        <dbReference type="EMBL" id="ABA61422.1"/>
    </source>
</evidence>
<evidence type="ECO:0000256" key="5">
    <source>
        <dbReference type="ARBA" id="ARBA00022989"/>
    </source>
</evidence>
<evidence type="ECO:0000256" key="6">
    <source>
        <dbReference type="ARBA" id="ARBA00023136"/>
    </source>
</evidence>
<dbReference type="GO" id="GO:0008381">
    <property type="term" value="F:mechanosensitive monoatomic ion channel activity"/>
    <property type="evidence" value="ECO:0007669"/>
    <property type="project" value="InterPro"/>
</dbReference>
<dbReference type="PANTHER" id="PTHR30221:SF1">
    <property type="entry name" value="SMALL-CONDUCTANCE MECHANOSENSITIVE CHANNEL"/>
    <property type="match status" value="1"/>
</dbReference>
<evidence type="ECO:0000256" key="3">
    <source>
        <dbReference type="ARBA" id="ARBA00022475"/>
    </source>
</evidence>
<evidence type="ECO:0000256" key="7">
    <source>
        <dbReference type="SAM" id="Coils"/>
    </source>
</evidence>
<dbReference type="InterPro" id="IPR049278">
    <property type="entry name" value="MS_channel_C"/>
</dbReference>
<keyword evidence="7" id="KW-0175">Coiled coil</keyword>
<evidence type="ECO:0000256" key="2">
    <source>
        <dbReference type="ARBA" id="ARBA00008017"/>
    </source>
</evidence>
<keyword evidence="3" id="KW-1003">Cell membrane</keyword>
<keyword evidence="5 8" id="KW-1133">Transmembrane helix</keyword>
<feature type="transmembrane region" description="Helical" evidence="8">
    <location>
        <begin position="68"/>
        <end position="86"/>
    </location>
</feature>
<dbReference type="AlphaFoldDB" id="Q2QAM4"/>
<name>Q2QAM4_9ARCH</name>
<feature type="transmembrane region" description="Helical" evidence="8">
    <location>
        <begin position="136"/>
        <end position="158"/>
    </location>
</feature>
<dbReference type="InterPro" id="IPR010920">
    <property type="entry name" value="LSM_dom_sf"/>
</dbReference>
<evidence type="ECO:0008006" key="12">
    <source>
        <dbReference type="Google" id="ProtNLM"/>
    </source>
</evidence>
<feature type="coiled-coil region" evidence="7">
    <location>
        <begin position="384"/>
        <end position="435"/>
    </location>
</feature>
<proteinExistence type="inferred from homology"/>
<dbReference type="Gene3D" id="1.10.287.1260">
    <property type="match status" value="1"/>
</dbReference>
<feature type="transmembrane region" description="Helical" evidence="8">
    <location>
        <begin position="164"/>
        <end position="182"/>
    </location>
</feature>
<dbReference type="SUPFAM" id="SSF82689">
    <property type="entry name" value="Mechanosensitive channel protein MscS (YggB), C-terminal domain"/>
    <property type="match status" value="1"/>
</dbReference>
<reference evidence="11" key="1">
    <citation type="journal article" date="2006" name="Nature">
        <title>Proteorhodopsin lateral gene transfer between marine planktonic Bacteria and Archaea.</title>
        <authorList>
            <person name="Frigaard N.U."/>
            <person name="Martinez A."/>
            <person name="Mincer T.J."/>
            <person name="DeLong E.F."/>
        </authorList>
    </citation>
    <scope>NUCLEOTIDE SEQUENCE</scope>
</reference>